<feature type="region of interest" description="Disordered" evidence="1">
    <location>
        <begin position="119"/>
        <end position="151"/>
    </location>
</feature>
<dbReference type="GeneID" id="54292772"/>
<protein>
    <submittedName>
        <fullName evidence="2">Uncharacterized protein</fullName>
    </submittedName>
</protein>
<gene>
    <name evidence="2" type="ORF">K452DRAFT_12995</name>
</gene>
<proteinExistence type="predicted"/>
<reference evidence="2" key="1">
    <citation type="journal article" date="2020" name="Stud. Mycol.">
        <title>101 Dothideomycetes genomes: a test case for predicting lifestyles and emergence of pathogens.</title>
        <authorList>
            <person name="Haridas S."/>
            <person name="Albert R."/>
            <person name="Binder M."/>
            <person name="Bloem J."/>
            <person name="Labutti K."/>
            <person name="Salamov A."/>
            <person name="Andreopoulos B."/>
            <person name="Baker S."/>
            <person name="Barry K."/>
            <person name="Bills G."/>
            <person name="Bluhm B."/>
            <person name="Cannon C."/>
            <person name="Castanera R."/>
            <person name="Culley D."/>
            <person name="Daum C."/>
            <person name="Ezra D."/>
            <person name="Gonzalez J."/>
            <person name="Henrissat B."/>
            <person name="Kuo A."/>
            <person name="Liang C."/>
            <person name="Lipzen A."/>
            <person name="Lutzoni F."/>
            <person name="Magnuson J."/>
            <person name="Mondo S."/>
            <person name="Nolan M."/>
            <person name="Ohm R."/>
            <person name="Pangilinan J."/>
            <person name="Park H.-J."/>
            <person name="Ramirez L."/>
            <person name="Alfaro M."/>
            <person name="Sun H."/>
            <person name="Tritt A."/>
            <person name="Yoshinaga Y."/>
            <person name="Zwiers L.-H."/>
            <person name="Turgeon B."/>
            <person name="Goodwin S."/>
            <person name="Spatafora J."/>
            <person name="Crous P."/>
            <person name="Grigoriev I."/>
        </authorList>
    </citation>
    <scope>NUCLEOTIDE SEQUENCE</scope>
    <source>
        <strain evidence="2">CBS 121167</strain>
    </source>
</reference>
<evidence type="ECO:0000313" key="3">
    <source>
        <dbReference type="Proteomes" id="UP000799438"/>
    </source>
</evidence>
<keyword evidence="3" id="KW-1185">Reference proteome</keyword>
<organism evidence="2 3">
    <name type="scientific">Aplosporella prunicola CBS 121167</name>
    <dbReference type="NCBI Taxonomy" id="1176127"/>
    <lineage>
        <taxon>Eukaryota</taxon>
        <taxon>Fungi</taxon>
        <taxon>Dikarya</taxon>
        <taxon>Ascomycota</taxon>
        <taxon>Pezizomycotina</taxon>
        <taxon>Dothideomycetes</taxon>
        <taxon>Dothideomycetes incertae sedis</taxon>
        <taxon>Botryosphaeriales</taxon>
        <taxon>Aplosporellaceae</taxon>
        <taxon>Aplosporella</taxon>
    </lineage>
</organism>
<dbReference type="RefSeq" id="XP_033398635.1">
    <property type="nucleotide sequence ID" value="XM_033535278.1"/>
</dbReference>
<name>A0A6A6BHK0_9PEZI</name>
<evidence type="ECO:0000313" key="2">
    <source>
        <dbReference type="EMBL" id="KAF2142923.1"/>
    </source>
</evidence>
<evidence type="ECO:0000256" key="1">
    <source>
        <dbReference type="SAM" id="MobiDB-lite"/>
    </source>
</evidence>
<sequence length="151" mass="16016">MTSWAPCNLDFPHFLLTSFTVLPCPAQGPLTASGSGLDAWAIKRNNPRRRSFGKLSDCRVQLLTPNHHSLSPLSLSIRGSGPLAASQATTKNIPEKTIGLAGTRGAYASRLTPSKAVTRAKDSFSTTSKSDKSLLHGNSEVGTYSSRGPCC</sequence>
<accession>A0A6A6BHK0</accession>
<dbReference type="Proteomes" id="UP000799438">
    <property type="component" value="Unassembled WGS sequence"/>
</dbReference>
<feature type="compositionally biased region" description="Polar residues" evidence="1">
    <location>
        <begin position="140"/>
        <end position="151"/>
    </location>
</feature>
<dbReference type="AlphaFoldDB" id="A0A6A6BHK0"/>
<dbReference type="EMBL" id="ML995483">
    <property type="protein sequence ID" value="KAF2142923.1"/>
    <property type="molecule type" value="Genomic_DNA"/>
</dbReference>